<protein>
    <submittedName>
        <fullName evidence="2">Uncharacterized protein</fullName>
    </submittedName>
</protein>
<comment type="caution">
    <text evidence="2">The sequence shown here is derived from an EMBL/GenBank/DDBJ whole genome shotgun (WGS) entry which is preliminary data.</text>
</comment>
<gene>
    <name evidence="2" type="ORF">FHX74_000598</name>
</gene>
<organism evidence="2 3">
    <name type="scientific">Microlunatus kandeliicorticis</name>
    <dbReference type="NCBI Taxonomy" id="1759536"/>
    <lineage>
        <taxon>Bacteria</taxon>
        <taxon>Bacillati</taxon>
        <taxon>Actinomycetota</taxon>
        <taxon>Actinomycetes</taxon>
        <taxon>Propionibacteriales</taxon>
        <taxon>Propionibacteriaceae</taxon>
        <taxon>Microlunatus</taxon>
    </lineage>
</organism>
<evidence type="ECO:0000313" key="2">
    <source>
        <dbReference type="EMBL" id="MBA8793004.1"/>
    </source>
</evidence>
<reference evidence="2 3" key="1">
    <citation type="submission" date="2020-07" db="EMBL/GenBank/DDBJ databases">
        <title>Sequencing the genomes of 1000 actinobacteria strains.</title>
        <authorList>
            <person name="Klenk H.-P."/>
        </authorList>
    </citation>
    <scope>NUCLEOTIDE SEQUENCE [LARGE SCALE GENOMIC DNA]</scope>
    <source>
        <strain evidence="2 3">DSM 100723</strain>
    </source>
</reference>
<evidence type="ECO:0000313" key="3">
    <source>
        <dbReference type="Proteomes" id="UP000523079"/>
    </source>
</evidence>
<accession>A0A7W3P4K7</accession>
<dbReference type="EMBL" id="JACGWT010000001">
    <property type="protein sequence ID" value="MBA8793004.1"/>
    <property type="molecule type" value="Genomic_DNA"/>
</dbReference>
<dbReference type="AlphaFoldDB" id="A0A7W3P4K7"/>
<proteinExistence type="predicted"/>
<feature type="region of interest" description="Disordered" evidence="1">
    <location>
        <begin position="1"/>
        <end position="86"/>
    </location>
</feature>
<evidence type="ECO:0000256" key="1">
    <source>
        <dbReference type="SAM" id="MobiDB-lite"/>
    </source>
</evidence>
<dbReference type="RefSeq" id="WP_182558569.1">
    <property type="nucleotide sequence ID" value="NZ_JACGWT010000001.1"/>
</dbReference>
<name>A0A7W3P4K7_9ACTN</name>
<dbReference type="Proteomes" id="UP000523079">
    <property type="component" value="Unassembled WGS sequence"/>
</dbReference>
<sequence>MSDQTSEPTSADEPGTEELPEGGVDVRNNRESVAGARDSLQNVARASDGGAPPADAPRAGEEPDPDPEGTAGGDPLAGLTEDPSGS</sequence>
<feature type="compositionally biased region" description="Low complexity" evidence="1">
    <location>
        <begin position="44"/>
        <end position="57"/>
    </location>
</feature>
<keyword evidence="3" id="KW-1185">Reference proteome</keyword>